<sequence length="232" mass="25963">MLLFSILTAAVAPGISLLTYFYLKDRYDAEPIHMVVRVFLLGVLIVLPIMVLQRGLVLWLGDSPILFSFGISAGVEEVIKWFVLYHIIFNHTEFDEPYDGIVYAVAISLGFATVENVLYAVFQPATVGSLTIRALLPVSGHALFGVTMGFYLGKARFATDKLKVMQFLALAAVVPLLEHGIYDWIMGSGTTYWVWFIVPLMVYLWIKGVRKMKLANAGSPFRVLGHEEEIKL</sequence>
<organism evidence="13 14">
    <name type="scientific">Paenibacillus taihuensis</name>
    <dbReference type="NCBI Taxonomy" id="1156355"/>
    <lineage>
        <taxon>Bacteria</taxon>
        <taxon>Bacillati</taxon>
        <taxon>Bacillota</taxon>
        <taxon>Bacilli</taxon>
        <taxon>Bacillales</taxon>
        <taxon>Paenibacillaceae</taxon>
        <taxon>Paenibacillus</taxon>
    </lineage>
</organism>
<dbReference type="EC" id="3.4.-.-" evidence="11"/>
<dbReference type="OrthoDB" id="5504276at2"/>
<dbReference type="Proteomes" id="UP000256304">
    <property type="component" value="Unassembled WGS sequence"/>
</dbReference>
<keyword evidence="9 11" id="KW-0472">Membrane</keyword>
<evidence type="ECO:0000256" key="3">
    <source>
        <dbReference type="ARBA" id="ARBA00018997"/>
    </source>
</evidence>
<dbReference type="PANTHER" id="PTHR36844">
    <property type="entry name" value="PROTEASE PRSW"/>
    <property type="match status" value="1"/>
</dbReference>
<evidence type="ECO:0000256" key="2">
    <source>
        <dbReference type="ARBA" id="ARBA00009165"/>
    </source>
</evidence>
<proteinExistence type="inferred from homology"/>
<keyword evidence="14" id="KW-1185">Reference proteome</keyword>
<dbReference type="GO" id="GO:0006508">
    <property type="term" value="P:proteolysis"/>
    <property type="evidence" value="ECO:0007669"/>
    <property type="project" value="UniProtKB-KW"/>
</dbReference>
<dbReference type="PIRSF" id="PIRSF016933">
    <property type="entry name" value="PrsW"/>
    <property type="match status" value="1"/>
</dbReference>
<feature type="transmembrane region" description="Helical" evidence="12">
    <location>
        <begin position="100"/>
        <end position="122"/>
    </location>
</feature>
<comment type="subcellular location">
    <subcellularLocation>
        <location evidence="1">Cell membrane</location>
        <topology evidence="1">Multi-pass membrane protein</topology>
    </subcellularLocation>
</comment>
<feature type="transmembrane region" description="Helical" evidence="12">
    <location>
        <begin position="188"/>
        <end position="206"/>
    </location>
</feature>
<evidence type="ECO:0000256" key="4">
    <source>
        <dbReference type="ARBA" id="ARBA00022475"/>
    </source>
</evidence>
<evidence type="ECO:0000256" key="7">
    <source>
        <dbReference type="ARBA" id="ARBA00022801"/>
    </source>
</evidence>
<dbReference type="InterPro" id="IPR023596">
    <property type="entry name" value="Peptidase_PrsW_arch/bac"/>
</dbReference>
<name>A0A3D9SEC4_9BACL</name>
<keyword evidence="5 11" id="KW-0645">Protease</keyword>
<evidence type="ECO:0000256" key="8">
    <source>
        <dbReference type="ARBA" id="ARBA00022989"/>
    </source>
</evidence>
<evidence type="ECO:0000313" key="13">
    <source>
        <dbReference type="EMBL" id="REE94249.1"/>
    </source>
</evidence>
<dbReference type="Pfam" id="PF13367">
    <property type="entry name" value="PrsW-protease"/>
    <property type="match status" value="1"/>
</dbReference>
<comment type="similarity">
    <text evidence="2 11">Belongs to the protease PrsW family.</text>
</comment>
<evidence type="ECO:0000256" key="10">
    <source>
        <dbReference type="ARBA" id="ARBA00030345"/>
    </source>
</evidence>
<keyword evidence="6 12" id="KW-0812">Transmembrane</keyword>
<reference evidence="13 14" key="1">
    <citation type="submission" date="2018-08" db="EMBL/GenBank/DDBJ databases">
        <title>Genomic Encyclopedia of Type Strains, Phase III (KMG-III): the genomes of soil and plant-associated and newly described type strains.</title>
        <authorList>
            <person name="Whitman W."/>
        </authorList>
    </citation>
    <scope>NUCLEOTIDE SEQUENCE [LARGE SCALE GENOMIC DNA]</scope>
    <source>
        <strain evidence="13 14">CGMCC 1.10966</strain>
    </source>
</reference>
<dbReference type="GO" id="GO:0008233">
    <property type="term" value="F:peptidase activity"/>
    <property type="evidence" value="ECO:0007669"/>
    <property type="project" value="UniProtKB-KW"/>
</dbReference>
<evidence type="ECO:0000256" key="12">
    <source>
        <dbReference type="SAM" id="Phobius"/>
    </source>
</evidence>
<dbReference type="RefSeq" id="WP_116186999.1">
    <property type="nucleotide sequence ID" value="NZ_QTTN01000001.1"/>
</dbReference>
<feature type="transmembrane region" description="Helical" evidence="12">
    <location>
        <begin position="134"/>
        <end position="152"/>
    </location>
</feature>
<feature type="transmembrane region" description="Helical" evidence="12">
    <location>
        <begin position="35"/>
        <end position="53"/>
    </location>
</feature>
<dbReference type="EMBL" id="QTTN01000001">
    <property type="protein sequence ID" value="REE94249.1"/>
    <property type="molecule type" value="Genomic_DNA"/>
</dbReference>
<evidence type="ECO:0000256" key="11">
    <source>
        <dbReference type="PIRNR" id="PIRNR016933"/>
    </source>
</evidence>
<comment type="caution">
    <text evidence="13">The sequence shown here is derived from an EMBL/GenBank/DDBJ whole genome shotgun (WGS) entry which is preliminary data.</text>
</comment>
<keyword evidence="7 11" id="KW-0378">Hydrolase</keyword>
<dbReference type="InterPro" id="IPR026898">
    <property type="entry name" value="PrsW"/>
</dbReference>
<dbReference type="AlphaFoldDB" id="A0A3D9SEC4"/>
<keyword evidence="4 11" id="KW-1003">Cell membrane</keyword>
<keyword evidence="8 12" id="KW-1133">Transmembrane helix</keyword>
<evidence type="ECO:0000256" key="5">
    <source>
        <dbReference type="ARBA" id="ARBA00022670"/>
    </source>
</evidence>
<evidence type="ECO:0000256" key="1">
    <source>
        <dbReference type="ARBA" id="ARBA00004651"/>
    </source>
</evidence>
<dbReference type="GO" id="GO:0005886">
    <property type="term" value="C:plasma membrane"/>
    <property type="evidence" value="ECO:0007669"/>
    <property type="project" value="UniProtKB-SubCell"/>
</dbReference>
<protein>
    <recommendedName>
        <fullName evidence="3 11">Protease PrsW</fullName>
        <ecNumber evidence="11">3.4.-.-</ecNumber>
    </recommendedName>
    <alternativeName>
        <fullName evidence="10 11">Protease responsible for activating sigma-W</fullName>
    </alternativeName>
</protein>
<evidence type="ECO:0000313" key="14">
    <source>
        <dbReference type="Proteomes" id="UP000256304"/>
    </source>
</evidence>
<gene>
    <name evidence="13" type="ORF">A8990_10140</name>
</gene>
<dbReference type="NCBIfam" id="NF033739">
    <property type="entry name" value="intramemb_PrsW"/>
    <property type="match status" value="1"/>
</dbReference>
<evidence type="ECO:0000256" key="9">
    <source>
        <dbReference type="ARBA" id="ARBA00023136"/>
    </source>
</evidence>
<evidence type="ECO:0000256" key="6">
    <source>
        <dbReference type="ARBA" id="ARBA00022692"/>
    </source>
</evidence>
<feature type="transmembrane region" description="Helical" evidence="12">
    <location>
        <begin position="6"/>
        <end position="23"/>
    </location>
</feature>
<dbReference type="PANTHER" id="PTHR36844:SF1">
    <property type="entry name" value="PROTEASE PRSW"/>
    <property type="match status" value="1"/>
</dbReference>
<accession>A0A3D9SEC4</accession>
<comment type="function">
    <text evidence="11">Involved in the degradation of specific anti-sigma factors.</text>
</comment>